<evidence type="ECO:0000256" key="3">
    <source>
        <dbReference type="ARBA" id="ARBA00022692"/>
    </source>
</evidence>
<feature type="transmembrane region" description="Helical" evidence="6">
    <location>
        <begin position="51"/>
        <end position="78"/>
    </location>
</feature>
<reference evidence="8 9" key="1">
    <citation type="journal article" date="2012" name="BMC Genomics">
        <title>Tools to kill: Genome of one of the most destructive plant pathogenic fungi Macrophomina phaseolina.</title>
        <authorList>
            <person name="Islam M.S."/>
            <person name="Haque M.S."/>
            <person name="Islam M.M."/>
            <person name="Emdad E.M."/>
            <person name="Halim A."/>
            <person name="Hossen Q.M.M."/>
            <person name="Hossain M.Z."/>
            <person name="Ahmed B."/>
            <person name="Rahim S."/>
            <person name="Rahman M.S."/>
            <person name="Alam M.M."/>
            <person name="Hou S."/>
            <person name="Wan X."/>
            <person name="Saito J.A."/>
            <person name="Alam M."/>
        </authorList>
    </citation>
    <scope>NUCLEOTIDE SEQUENCE [LARGE SCALE GENOMIC DNA]</scope>
    <source>
        <strain evidence="8 9">MS6</strain>
    </source>
</reference>
<evidence type="ECO:0000256" key="5">
    <source>
        <dbReference type="ARBA" id="ARBA00023136"/>
    </source>
</evidence>
<dbReference type="InParanoid" id="K2SHF8"/>
<dbReference type="PANTHER" id="PTHR23501:SF177">
    <property type="entry name" value="MAJOR FACILITATOR SUPERFAMILY (MFS) PROFILE DOMAIN-CONTAINING PROTEIN-RELATED"/>
    <property type="match status" value="1"/>
</dbReference>
<evidence type="ECO:0000256" key="1">
    <source>
        <dbReference type="ARBA" id="ARBA00004141"/>
    </source>
</evidence>
<dbReference type="HOGENOM" id="CLU_2237105_0_0_1"/>
<dbReference type="InterPro" id="IPR020846">
    <property type="entry name" value="MFS_dom"/>
</dbReference>
<dbReference type="EMBL" id="AHHD01000281">
    <property type="protein sequence ID" value="EKG16280.1"/>
    <property type="molecule type" value="Genomic_DNA"/>
</dbReference>
<dbReference type="GO" id="GO:0022857">
    <property type="term" value="F:transmembrane transporter activity"/>
    <property type="evidence" value="ECO:0007669"/>
    <property type="project" value="InterPro"/>
</dbReference>
<name>K2SHF8_MACPH</name>
<organism evidence="8 9">
    <name type="scientific">Macrophomina phaseolina (strain MS6)</name>
    <name type="common">Charcoal rot fungus</name>
    <dbReference type="NCBI Taxonomy" id="1126212"/>
    <lineage>
        <taxon>Eukaryota</taxon>
        <taxon>Fungi</taxon>
        <taxon>Dikarya</taxon>
        <taxon>Ascomycota</taxon>
        <taxon>Pezizomycotina</taxon>
        <taxon>Dothideomycetes</taxon>
        <taxon>Dothideomycetes incertae sedis</taxon>
        <taxon>Botryosphaeriales</taxon>
        <taxon>Botryosphaeriaceae</taxon>
        <taxon>Macrophomina</taxon>
    </lineage>
</organism>
<evidence type="ECO:0000313" key="9">
    <source>
        <dbReference type="Proteomes" id="UP000007129"/>
    </source>
</evidence>
<dbReference type="OrthoDB" id="2416295at2759"/>
<keyword evidence="4 6" id="KW-1133">Transmembrane helix</keyword>
<accession>K2SHF8</accession>
<dbReference type="SUPFAM" id="SSF103473">
    <property type="entry name" value="MFS general substrate transporter"/>
    <property type="match status" value="1"/>
</dbReference>
<keyword evidence="3 6" id="KW-0812">Transmembrane</keyword>
<evidence type="ECO:0000256" key="2">
    <source>
        <dbReference type="ARBA" id="ARBA00022448"/>
    </source>
</evidence>
<dbReference type="PANTHER" id="PTHR23501">
    <property type="entry name" value="MAJOR FACILITATOR SUPERFAMILY"/>
    <property type="match status" value="1"/>
</dbReference>
<dbReference type="GO" id="GO:0005886">
    <property type="term" value="C:plasma membrane"/>
    <property type="evidence" value="ECO:0007669"/>
    <property type="project" value="TreeGrafter"/>
</dbReference>
<proteinExistence type="predicted"/>
<keyword evidence="5 6" id="KW-0472">Membrane</keyword>
<protein>
    <submittedName>
        <fullName evidence="8">Major facilitator superfamily domain general substrate transporter</fullName>
    </submittedName>
</protein>
<keyword evidence="2" id="KW-0813">Transport</keyword>
<evidence type="ECO:0000256" key="6">
    <source>
        <dbReference type="SAM" id="Phobius"/>
    </source>
</evidence>
<sequence length="105" mass="11265">MAIVNEKSTGEDAMVEMAAAEKDVSPQAPEATSDCEPVMAADEGAPKSNRFTFAVIIFALILAMFLVALDMTIIATAIPRITDEFHSLDEVAWYGSAFFLGLASF</sequence>
<dbReference type="InterPro" id="IPR036259">
    <property type="entry name" value="MFS_trans_sf"/>
</dbReference>
<comment type="caution">
    <text evidence="8">The sequence shown here is derived from an EMBL/GenBank/DDBJ whole genome shotgun (WGS) entry which is preliminary data.</text>
</comment>
<dbReference type="Proteomes" id="UP000007129">
    <property type="component" value="Unassembled WGS sequence"/>
</dbReference>
<evidence type="ECO:0000313" key="8">
    <source>
        <dbReference type="EMBL" id="EKG16280.1"/>
    </source>
</evidence>
<comment type="subcellular location">
    <subcellularLocation>
        <location evidence="1">Membrane</location>
        <topology evidence="1">Multi-pass membrane protein</topology>
    </subcellularLocation>
</comment>
<gene>
    <name evidence="8" type="ORF">MPH_06514</name>
</gene>
<dbReference type="AlphaFoldDB" id="K2SHF8"/>
<evidence type="ECO:0000259" key="7">
    <source>
        <dbReference type="PROSITE" id="PS50850"/>
    </source>
</evidence>
<dbReference type="PROSITE" id="PS50850">
    <property type="entry name" value="MFS"/>
    <property type="match status" value="1"/>
</dbReference>
<evidence type="ECO:0000256" key="4">
    <source>
        <dbReference type="ARBA" id="ARBA00022989"/>
    </source>
</evidence>
<feature type="domain" description="Major facilitator superfamily (MFS) profile" evidence="7">
    <location>
        <begin position="56"/>
        <end position="105"/>
    </location>
</feature>
<dbReference type="Gene3D" id="1.20.1250.20">
    <property type="entry name" value="MFS general substrate transporter like domains"/>
    <property type="match status" value="1"/>
</dbReference>
<dbReference type="VEuPathDB" id="FungiDB:MPH_06514"/>